<dbReference type="SUPFAM" id="SSF54826">
    <property type="entry name" value="Enolase N-terminal domain-like"/>
    <property type="match status" value="1"/>
</dbReference>
<dbReference type="GO" id="GO:0006518">
    <property type="term" value="P:peptide metabolic process"/>
    <property type="evidence" value="ECO:0007669"/>
    <property type="project" value="UniProtKB-ARBA"/>
</dbReference>
<dbReference type="SFLD" id="SFLDS00001">
    <property type="entry name" value="Enolase"/>
    <property type="match status" value="1"/>
</dbReference>
<evidence type="ECO:0000259" key="4">
    <source>
        <dbReference type="SMART" id="SM00922"/>
    </source>
</evidence>
<dbReference type="InterPro" id="IPR036849">
    <property type="entry name" value="Enolase-like_C_sf"/>
</dbReference>
<evidence type="ECO:0000256" key="1">
    <source>
        <dbReference type="ARBA" id="ARBA00008031"/>
    </source>
</evidence>
<dbReference type="HOGENOM" id="CLU_030273_4_0_4"/>
<dbReference type="Pfam" id="PF13378">
    <property type="entry name" value="MR_MLE_C"/>
    <property type="match status" value="1"/>
</dbReference>
<keyword evidence="3" id="KW-0413">Isomerase</keyword>
<dbReference type="GO" id="GO:0016854">
    <property type="term" value="F:racemase and epimerase activity"/>
    <property type="evidence" value="ECO:0007669"/>
    <property type="project" value="UniProtKB-ARBA"/>
</dbReference>
<evidence type="ECO:0000256" key="3">
    <source>
        <dbReference type="ARBA" id="ARBA00023235"/>
    </source>
</evidence>
<evidence type="ECO:0000313" key="5">
    <source>
        <dbReference type="EMBL" id="ACS22473.1"/>
    </source>
</evidence>
<dbReference type="PANTHER" id="PTHR48073">
    <property type="entry name" value="O-SUCCINYLBENZOATE SYNTHASE-RELATED"/>
    <property type="match status" value="1"/>
</dbReference>
<gene>
    <name evidence="5" type="ordered locus">Vapar_5889</name>
</gene>
<dbReference type="SFLD" id="SFLDG00180">
    <property type="entry name" value="muconate_cycloisomerase"/>
    <property type="match status" value="1"/>
</dbReference>
<dbReference type="PANTHER" id="PTHR48073:SF2">
    <property type="entry name" value="O-SUCCINYLBENZOATE SYNTHASE"/>
    <property type="match status" value="1"/>
</dbReference>
<dbReference type="GO" id="GO:0046872">
    <property type="term" value="F:metal ion binding"/>
    <property type="evidence" value="ECO:0007669"/>
    <property type="project" value="UniProtKB-KW"/>
</dbReference>
<dbReference type="Gene3D" id="3.30.390.10">
    <property type="entry name" value="Enolase-like, N-terminal domain"/>
    <property type="match status" value="1"/>
</dbReference>
<dbReference type="GO" id="GO:0009063">
    <property type="term" value="P:amino acid catabolic process"/>
    <property type="evidence" value="ECO:0007669"/>
    <property type="project" value="InterPro"/>
</dbReference>
<dbReference type="AlphaFoldDB" id="C5D0C9"/>
<reference evidence="5" key="1">
    <citation type="submission" date="2009-06" db="EMBL/GenBank/DDBJ databases">
        <title>Complete sequence of chromosome 2 of Variovorax paradoxus S110.</title>
        <authorList>
            <consortium name="US DOE Joint Genome Institute"/>
            <person name="Lucas S."/>
            <person name="Copeland A."/>
            <person name="Lapidus A."/>
            <person name="Glavina del Rio T."/>
            <person name="Tice H."/>
            <person name="Bruce D."/>
            <person name="Goodwin L."/>
            <person name="Pitluck S."/>
            <person name="Chertkov O."/>
            <person name="Brettin T."/>
            <person name="Detter J.C."/>
            <person name="Han C."/>
            <person name="Larimer F."/>
            <person name="Land M."/>
            <person name="Hauser L."/>
            <person name="Kyrpides N."/>
            <person name="Ovchinnikova G."/>
            <person name="Orwin P."/>
            <person name="Leadbetter J.R."/>
            <person name="Spain J.C."/>
            <person name="Han J.I."/>
        </authorList>
    </citation>
    <scope>NUCLEOTIDE SEQUENCE</scope>
    <source>
        <strain evidence="5">S110</strain>
    </source>
</reference>
<evidence type="ECO:0000256" key="2">
    <source>
        <dbReference type="ARBA" id="ARBA00022723"/>
    </source>
</evidence>
<dbReference type="PROSITE" id="PS00908">
    <property type="entry name" value="MR_MLE_1"/>
    <property type="match status" value="1"/>
</dbReference>
<sequence length="360" mass="38368">MKITDFSLHPCTQRLHDANWKFARASVPGLQAHVLTLTDDNGYTGHGYAHAIPSISGDGEGVLAALRALAPTLVGRGLDEIAAIVETCDRQLAFNVSAKAAIDMALHDLLARRLCVPVHVLLGGRHHDVIRQSRIVPVKTPAQMGAHAAELAAQGYQQLKLKLSGDTQTDVQRIASVRDAVGAEVALTLDPNQAYSAKTMMAAFARMERYDIALIEQPVPADDWTGLTMLTRSLPAAIEADESAQSVQDVYRLVTDRVVDVINLKVTKLGGLLRFTQAAALCQAGGVVCRVGAAFGPALMQAFAAHAASTLRSLPYACELAEHQHLLDDPFEALPVENGMVRVPMSAGCGIGYASSAESH</sequence>
<name>C5D0C9_VARPS</name>
<dbReference type="STRING" id="543728.Vapar_5889"/>
<dbReference type="InterPro" id="IPR013341">
    <property type="entry name" value="Mandelate_racemase_N_dom"/>
</dbReference>
<dbReference type="Gene3D" id="3.20.20.120">
    <property type="entry name" value="Enolase-like C-terminal domain"/>
    <property type="match status" value="1"/>
</dbReference>
<dbReference type="InterPro" id="IPR013342">
    <property type="entry name" value="Mandelate_racemase_C"/>
</dbReference>
<proteinExistence type="inferred from homology"/>
<organism evidence="5">
    <name type="scientific">Variovorax paradoxus (strain S110)</name>
    <dbReference type="NCBI Taxonomy" id="543728"/>
    <lineage>
        <taxon>Bacteria</taxon>
        <taxon>Pseudomonadati</taxon>
        <taxon>Pseudomonadota</taxon>
        <taxon>Betaproteobacteria</taxon>
        <taxon>Burkholderiales</taxon>
        <taxon>Comamonadaceae</taxon>
        <taxon>Variovorax</taxon>
    </lineage>
</organism>
<dbReference type="InterPro" id="IPR029065">
    <property type="entry name" value="Enolase_C-like"/>
</dbReference>
<dbReference type="EMBL" id="CP001636">
    <property type="protein sequence ID" value="ACS22473.1"/>
    <property type="molecule type" value="Genomic_DNA"/>
</dbReference>
<dbReference type="SUPFAM" id="SSF51604">
    <property type="entry name" value="Enolase C-terminal domain-like"/>
    <property type="match status" value="1"/>
</dbReference>
<keyword evidence="2" id="KW-0479">Metal-binding</keyword>
<dbReference type="eggNOG" id="COG4948">
    <property type="taxonomic scope" value="Bacteria"/>
</dbReference>
<feature type="domain" description="Mandelate racemase/muconate lactonizing enzyme C-terminal" evidence="4">
    <location>
        <begin position="141"/>
        <end position="237"/>
    </location>
</feature>
<dbReference type="InterPro" id="IPR018110">
    <property type="entry name" value="Mandel_Rmase/mucon_lact_enz_CS"/>
</dbReference>
<accession>C5D0C9</accession>
<dbReference type="Pfam" id="PF02746">
    <property type="entry name" value="MR_MLE_N"/>
    <property type="match status" value="1"/>
</dbReference>
<dbReference type="SMART" id="SM00922">
    <property type="entry name" value="MR_MLE"/>
    <property type="match status" value="1"/>
</dbReference>
<dbReference type="KEGG" id="vap:Vapar_5889"/>
<dbReference type="InterPro" id="IPR029017">
    <property type="entry name" value="Enolase-like_N"/>
</dbReference>
<protein>
    <submittedName>
        <fullName evidence="5">Mandelate racemase/muconate lactonizing protein</fullName>
    </submittedName>
</protein>
<comment type="similarity">
    <text evidence="1">Belongs to the mandelate racemase/muconate lactonizing enzyme family.</text>
</comment>